<gene>
    <name evidence="1" type="ORF">CRV2_00001857</name>
</gene>
<accession>A0ACA9THM5</accession>
<organism evidence="1 2">
    <name type="scientific">Clonostachys rosea f. rosea IK726</name>
    <dbReference type="NCBI Taxonomy" id="1349383"/>
    <lineage>
        <taxon>Eukaryota</taxon>
        <taxon>Fungi</taxon>
        <taxon>Dikarya</taxon>
        <taxon>Ascomycota</taxon>
        <taxon>Pezizomycotina</taxon>
        <taxon>Sordariomycetes</taxon>
        <taxon>Hypocreomycetidae</taxon>
        <taxon>Hypocreales</taxon>
        <taxon>Bionectriaceae</taxon>
        <taxon>Clonostachys</taxon>
    </lineage>
</organism>
<sequence>MAVAVQEAGHGVPHLCISQPRSRRPPDGWKEAIYSTRHFLVGGWDVSYLLDSARIEHSVWLRGLPHRRVNRISISTGCSM</sequence>
<dbReference type="EMBL" id="CADEHS020000005">
    <property type="protein sequence ID" value="CAG9940444.1"/>
    <property type="molecule type" value="Genomic_DNA"/>
</dbReference>
<reference evidence="1" key="1">
    <citation type="submission" date="2020-04" db="EMBL/GenBank/DDBJ databases">
        <authorList>
            <person name="Broberg M."/>
        </authorList>
    </citation>
    <scope>NUCLEOTIDE SEQUENCE</scope>
</reference>
<comment type="caution">
    <text evidence="1">The sequence shown here is derived from an EMBL/GenBank/DDBJ whole genome shotgun (WGS) entry which is preliminary data.</text>
</comment>
<reference evidence="1" key="2">
    <citation type="submission" date="2021-10" db="EMBL/GenBank/DDBJ databases">
        <authorList>
            <person name="Piombo E."/>
        </authorList>
    </citation>
    <scope>NUCLEOTIDE SEQUENCE</scope>
</reference>
<proteinExistence type="predicted"/>
<keyword evidence="2" id="KW-1185">Reference proteome</keyword>
<name>A0ACA9THM5_BIOOC</name>
<evidence type="ECO:0000313" key="2">
    <source>
        <dbReference type="Proteomes" id="UP000836387"/>
    </source>
</evidence>
<protein>
    <submittedName>
        <fullName evidence="1">Uncharacterized protein</fullName>
    </submittedName>
</protein>
<dbReference type="Proteomes" id="UP000836387">
    <property type="component" value="Unassembled WGS sequence"/>
</dbReference>
<evidence type="ECO:0000313" key="1">
    <source>
        <dbReference type="EMBL" id="CAG9940444.1"/>
    </source>
</evidence>